<dbReference type="OrthoDB" id="2086294at2"/>
<feature type="transmembrane region" description="Helical" evidence="2">
    <location>
        <begin position="291"/>
        <end position="309"/>
    </location>
</feature>
<dbReference type="PANTHER" id="PTHR23526:SF2">
    <property type="entry name" value="MAJOR FACILITATOR SUPERFAMILY (MFS) PROFILE DOMAIN-CONTAINING PROTEIN"/>
    <property type="match status" value="1"/>
</dbReference>
<feature type="transmembrane region" description="Helical" evidence="2">
    <location>
        <begin position="315"/>
        <end position="339"/>
    </location>
</feature>
<evidence type="ECO:0000313" key="3">
    <source>
        <dbReference type="EMBL" id="PLT45090.1"/>
    </source>
</evidence>
<accession>A0A2N5N449</accession>
<comment type="caution">
    <text evidence="3">The sequence shown here is derived from an EMBL/GenBank/DDBJ whole genome shotgun (WGS) entry which is preliminary data.</text>
</comment>
<dbReference type="GO" id="GO:0005886">
    <property type="term" value="C:plasma membrane"/>
    <property type="evidence" value="ECO:0007669"/>
    <property type="project" value="UniProtKB-SubCell"/>
</dbReference>
<keyword evidence="2" id="KW-1133">Transmembrane helix</keyword>
<feature type="transmembrane region" description="Helical" evidence="2">
    <location>
        <begin position="262"/>
        <end position="279"/>
    </location>
</feature>
<feature type="transmembrane region" description="Helical" evidence="2">
    <location>
        <begin position="385"/>
        <end position="406"/>
    </location>
</feature>
<dbReference type="AlphaFoldDB" id="A0A2N5N449"/>
<gene>
    <name evidence="3" type="ORF">B8V81_3521</name>
</gene>
<evidence type="ECO:0000313" key="4">
    <source>
        <dbReference type="Proteomes" id="UP000234789"/>
    </source>
</evidence>
<dbReference type="Proteomes" id="UP000234789">
    <property type="component" value="Unassembled WGS sequence"/>
</dbReference>
<organism evidence="3 4">
    <name type="scientific">Paenibacillus pasadenensis</name>
    <dbReference type="NCBI Taxonomy" id="217090"/>
    <lineage>
        <taxon>Bacteria</taxon>
        <taxon>Bacillati</taxon>
        <taxon>Bacillota</taxon>
        <taxon>Bacilli</taxon>
        <taxon>Bacillales</taxon>
        <taxon>Paenibacillaceae</taxon>
        <taxon>Paenibacillus</taxon>
    </lineage>
</organism>
<dbReference type="GO" id="GO:0022857">
    <property type="term" value="F:transmembrane transporter activity"/>
    <property type="evidence" value="ECO:0007669"/>
    <property type="project" value="InterPro"/>
</dbReference>
<dbReference type="Gene3D" id="1.20.1250.20">
    <property type="entry name" value="MFS general substrate transporter like domains"/>
    <property type="match status" value="1"/>
</dbReference>
<dbReference type="Pfam" id="PF07690">
    <property type="entry name" value="MFS_1"/>
    <property type="match status" value="1"/>
</dbReference>
<evidence type="ECO:0000256" key="1">
    <source>
        <dbReference type="ARBA" id="ARBA00004651"/>
    </source>
</evidence>
<reference evidence="3 4" key="1">
    <citation type="submission" date="2017-05" db="EMBL/GenBank/DDBJ databases">
        <title>Functional genome analysis of Paenibacillus pasadenensis strain R16: insights on endophytic life style and antifungal activity.</title>
        <authorList>
            <person name="Passera A."/>
            <person name="Marcolungo L."/>
            <person name="Casati P."/>
            <person name="Brasca M."/>
            <person name="Quaglino F."/>
            <person name="Delledonne M."/>
        </authorList>
    </citation>
    <scope>NUCLEOTIDE SEQUENCE [LARGE SCALE GENOMIC DNA]</scope>
    <source>
        <strain evidence="3 4">R16</strain>
    </source>
</reference>
<feature type="transmembrane region" description="Helical" evidence="2">
    <location>
        <begin position="56"/>
        <end position="78"/>
    </location>
</feature>
<feature type="transmembrane region" description="Helical" evidence="2">
    <location>
        <begin position="148"/>
        <end position="174"/>
    </location>
</feature>
<keyword evidence="4" id="KW-1185">Reference proteome</keyword>
<evidence type="ECO:0000256" key="2">
    <source>
        <dbReference type="SAM" id="Phobius"/>
    </source>
</evidence>
<dbReference type="InterPro" id="IPR011701">
    <property type="entry name" value="MFS"/>
</dbReference>
<feature type="transmembrane region" description="Helical" evidence="2">
    <location>
        <begin position="25"/>
        <end position="50"/>
    </location>
</feature>
<keyword evidence="2" id="KW-0812">Transmembrane</keyword>
<sequence>MEVMSVKSESALRPSREGALHGQPLLLLAVLTLYNGANALSGVFVPVYLFKANQSYALVGWFSLLQYAAGGLCVYLAGSWVKRKGLVASLRTGIALSGGFYMAVLLLGGKAAAWAAPLGLLNGTAGGFYWLAYNVLYFEITEKDNRDAYNGMAGLLGSAVGMAAPFLSGLVIAGSGGNKGYTVIFSVSLALFGAAALLSAKIRKRPPQGRYRWSFPAAELRQRASPWRRFAPAIVLQGLRDGVFLFVLGLAIYASTGAEQKVGTYYLVTSLVGMAAFWLCGRKLGPERRRAGMLVGTLALAAVLLPLLGGMTYSSLLLVGIGTALFSPLYLIPITSSVFDLMGRSEEAAASRVELTVLRELALTAGRLVGVLAFIYIAGRSAPDSPAFAWLLLALGAAPIAGWAFIRDRLRPEDSAVRAADPDGHARRRG</sequence>
<dbReference type="SUPFAM" id="SSF103473">
    <property type="entry name" value="MFS general substrate transporter"/>
    <property type="match status" value="1"/>
</dbReference>
<comment type="subcellular location">
    <subcellularLocation>
        <location evidence="1">Cell membrane</location>
        <topology evidence="1">Multi-pass membrane protein</topology>
    </subcellularLocation>
</comment>
<dbReference type="InterPro" id="IPR052528">
    <property type="entry name" value="Sugar_transport-like"/>
</dbReference>
<proteinExistence type="predicted"/>
<dbReference type="InterPro" id="IPR036259">
    <property type="entry name" value="MFS_trans_sf"/>
</dbReference>
<feature type="transmembrane region" description="Helical" evidence="2">
    <location>
        <begin position="114"/>
        <end position="136"/>
    </location>
</feature>
<dbReference type="PANTHER" id="PTHR23526">
    <property type="entry name" value="INTEGRAL MEMBRANE TRANSPORT PROTEIN-RELATED"/>
    <property type="match status" value="1"/>
</dbReference>
<protein>
    <submittedName>
        <fullName evidence="3">Putative membrane protein</fullName>
    </submittedName>
</protein>
<feature type="transmembrane region" description="Helical" evidence="2">
    <location>
        <begin position="90"/>
        <end position="108"/>
    </location>
</feature>
<feature type="transmembrane region" description="Helical" evidence="2">
    <location>
        <begin position="180"/>
        <end position="200"/>
    </location>
</feature>
<name>A0A2N5N449_9BACL</name>
<keyword evidence="2" id="KW-0472">Membrane</keyword>
<dbReference type="EMBL" id="NFEZ01000004">
    <property type="protein sequence ID" value="PLT45090.1"/>
    <property type="molecule type" value="Genomic_DNA"/>
</dbReference>
<feature type="transmembrane region" description="Helical" evidence="2">
    <location>
        <begin position="230"/>
        <end position="256"/>
    </location>
</feature>
<feature type="transmembrane region" description="Helical" evidence="2">
    <location>
        <begin position="360"/>
        <end position="379"/>
    </location>
</feature>